<comment type="similarity">
    <text evidence="2">Belongs to the CD36 family.</text>
</comment>
<dbReference type="Proteomes" id="UP000277204">
    <property type="component" value="Unassembled WGS sequence"/>
</dbReference>
<keyword evidence="3" id="KW-0812">Transmembrane</keyword>
<keyword evidence="4" id="KW-1133">Transmembrane helix</keyword>
<protein>
    <submittedName>
        <fullName evidence="7">Uncharacterized protein</fullName>
    </submittedName>
</protein>
<proteinExistence type="inferred from homology"/>
<dbReference type="PRINTS" id="PR01609">
    <property type="entry name" value="CD36FAMILY"/>
</dbReference>
<keyword evidence="5" id="KW-0472">Membrane</keyword>
<sequence length="196" mass="22235">MLLTPGSIVFEAYSNDNTPIITSLYAFNLLNEEEVLKGGKPLFEEVGPYIYWKKIHRWNFTFSNETPPKYLRHKKITYYYPHENLSRSDIDSRQITSLDLFAGVLLFEPVDVEENSSIYPSASQFCQGQPYEPKCAPEGLVSFSPCLKSDNYLPLYGSQGHFAGVDPTIRNQFGGISEPDEVDDNTVLYVDPVSNE</sequence>
<organism evidence="7 8">
    <name type="scientific">Schistosoma margrebowiei</name>
    <dbReference type="NCBI Taxonomy" id="48269"/>
    <lineage>
        <taxon>Eukaryota</taxon>
        <taxon>Metazoa</taxon>
        <taxon>Spiralia</taxon>
        <taxon>Lophotrochozoa</taxon>
        <taxon>Platyhelminthes</taxon>
        <taxon>Trematoda</taxon>
        <taxon>Digenea</taxon>
        <taxon>Strigeidida</taxon>
        <taxon>Schistosomatoidea</taxon>
        <taxon>Schistosomatidae</taxon>
        <taxon>Schistosoma</taxon>
    </lineage>
</organism>
<accession>A0A183MIQ2</accession>
<reference evidence="7 8" key="1">
    <citation type="submission" date="2018-11" db="EMBL/GenBank/DDBJ databases">
        <authorList>
            <consortium name="Pathogen Informatics"/>
        </authorList>
    </citation>
    <scope>NUCLEOTIDE SEQUENCE [LARGE SCALE GENOMIC DNA]</scope>
    <source>
        <strain evidence="7 8">Zambia</strain>
    </source>
</reference>
<evidence type="ECO:0000256" key="3">
    <source>
        <dbReference type="ARBA" id="ARBA00022692"/>
    </source>
</evidence>
<dbReference type="GO" id="GO:0005044">
    <property type="term" value="F:scavenger receptor activity"/>
    <property type="evidence" value="ECO:0007669"/>
    <property type="project" value="TreeGrafter"/>
</dbReference>
<gene>
    <name evidence="7" type="ORF">SMRZ_LOCUS15927</name>
</gene>
<dbReference type="PANTHER" id="PTHR11923:SF51">
    <property type="entry name" value="LYSOSOME MEMBRANE PROTEIN 2"/>
    <property type="match status" value="1"/>
</dbReference>
<dbReference type="EMBL" id="UZAI01017027">
    <property type="protein sequence ID" value="VDP19503.1"/>
    <property type="molecule type" value="Genomic_DNA"/>
</dbReference>
<dbReference type="InterPro" id="IPR002159">
    <property type="entry name" value="CD36_fam"/>
</dbReference>
<evidence type="ECO:0000256" key="1">
    <source>
        <dbReference type="ARBA" id="ARBA00004370"/>
    </source>
</evidence>
<dbReference type="STRING" id="48269.A0A183MIQ2"/>
<name>A0A183MIQ2_9TREM</name>
<evidence type="ECO:0000256" key="4">
    <source>
        <dbReference type="ARBA" id="ARBA00022989"/>
    </source>
</evidence>
<evidence type="ECO:0000313" key="7">
    <source>
        <dbReference type="EMBL" id="VDP19503.1"/>
    </source>
</evidence>
<evidence type="ECO:0000256" key="6">
    <source>
        <dbReference type="ARBA" id="ARBA00023180"/>
    </source>
</evidence>
<evidence type="ECO:0000256" key="2">
    <source>
        <dbReference type="ARBA" id="ARBA00010532"/>
    </source>
</evidence>
<dbReference type="Pfam" id="PF01130">
    <property type="entry name" value="CD36"/>
    <property type="match status" value="2"/>
</dbReference>
<dbReference type="GO" id="GO:0016020">
    <property type="term" value="C:membrane"/>
    <property type="evidence" value="ECO:0007669"/>
    <property type="project" value="UniProtKB-SubCell"/>
</dbReference>
<evidence type="ECO:0000256" key="5">
    <source>
        <dbReference type="ARBA" id="ARBA00023136"/>
    </source>
</evidence>
<keyword evidence="8" id="KW-1185">Reference proteome</keyword>
<dbReference type="AlphaFoldDB" id="A0A183MIQ2"/>
<comment type="subcellular location">
    <subcellularLocation>
        <location evidence="1">Membrane</location>
    </subcellularLocation>
</comment>
<dbReference type="GO" id="GO:0005737">
    <property type="term" value="C:cytoplasm"/>
    <property type="evidence" value="ECO:0007669"/>
    <property type="project" value="TreeGrafter"/>
</dbReference>
<evidence type="ECO:0000313" key="8">
    <source>
        <dbReference type="Proteomes" id="UP000277204"/>
    </source>
</evidence>
<keyword evidence="6" id="KW-0325">Glycoprotein</keyword>
<dbReference type="PANTHER" id="PTHR11923">
    <property type="entry name" value="SCAVENGER RECEPTOR CLASS B TYPE-1 SR-B1"/>
    <property type="match status" value="1"/>
</dbReference>